<name>A0ABP7NSP4_9ACTN</name>
<evidence type="ECO:0000256" key="2">
    <source>
        <dbReference type="ARBA" id="ARBA00023136"/>
    </source>
</evidence>
<keyword evidence="6" id="KW-1185">Reference proteome</keyword>
<feature type="compositionally biased region" description="Low complexity" evidence="3">
    <location>
        <begin position="80"/>
        <end position="93"/>
    </location>
</feature>
<feature type="compositionally biased region" description="Low complexity" evidence="3">
    <location>
        <begin position="19"/>
        <end position="34"/>
    </location>
</feature>
<evidence type="ECO:0000256" key="3">
    <source>
        <dbReference type="SAM" id="MobiDB-lite"/>
    </source>
</evidence>
<keyword evidence="4" id="KW-1133">Transmembrane helix</keyword>
<dbReference type="Proteomes" id="UP001418444">
    <property type="component" value="Unassembled WGS sequence"/>
</dbReference>
<reference evidence="6" key="1">
    <citation type="journal article" date="2019" name="Int. J. Syst. Evol. Microbiol.">
        <title>The Global Catalogue of Microorganisms (GCM) 10K type strain sequencing project: providing services to taxonomists for standard genome sequencing and annotation.</title>
        <authorList>
            <consortium name="The Broad Institute Genomics Platform"/>
            <consortium name="The Broad Institute Genome Sequencing Center for Infectious Disease"/>
            <person name="Wu L."/>
            <person name="Ma J."/>
        </authorList>
    </citation>
    <scope>NUCLEOTIDE SEQUENCE [LARGE SCALE GENOMIC DNA]</scope>
    <source>
        <strain evidence="6">JCM 16923</strain>
    </source>
</reference>
<keyword evidence="2 4" id="KW-0472">Membrane</keyword>
<proteinExistence type="predicted"/>
<evidence type="ECO:0000313" key="6">
    <source>
        <dbReference type="Proteomes" id="UP001418444"/>
    </source>
</evidence>
<sequence length="263" mass="27680">MSDDKNPEQPGTDPDEPAADTSAADESAAGDAAASTRRIVETPIDLSGVAAATEKIRAARGQTSRVRPREEAVDLSGVRASSSPPSAAVPAPVGRHRSSRESMSLAITFWLIAAIIGGIAALFAWHPGVSGTENRAFVNSGETSEVMSQLSDKACRPFSYDWQKLQESVGHAAASLTGTAKTDFEKTAETNRKIIVQAKADSDCHVDTVGVSSLTGDRAVLLATLIISVNSDGQAVENVTPRLQYTMVKENGDWLISEVGDVD</sequence>
<keyword evidence="4" id="KW-0812">Transmembrane</keyword>
<dbReference type="PANTHER" id="PTHR37042">
    <property type="entry name" value="OUTER MEMBRANE PROTEIN RV1973"/>
    <property type="match status" value="1"/>
</dbReference>
<gene>
    <name evidence="5" type="ORF">GCM10022231_06950</name>
</gene>
<evidence type="ECO:0000313" key="5">
    <source>
        <dbReference type="EMBL" id="GAA3951737.1"/>
    </source>
</evidence>
<evidence type="ECO:0000256" key="1">
    <source>
        <dbReference type="ARBA" id="ARBA00004370"/>
    </source>
</evidence>
<accession>A0ABP7NSP4</accession>
<evidence type="ECO:0000256" key="4">
    <source>
        <dbReference type="SAM" id="Phobius"/>
    </source>
</evidence>
<feature type="region of interest" description="Disordered" evidence="3">
    <location>
        <begin position="1"/>
        <end position="95"/>
    </location>
</feature>
<evidence type="ECO:0008006" key="7">
    <source>
        <dbReference type="Google" id="ProtNLM"/>
    </source>
</evidence>
<dbReference type="EMBL" id="BAAAZW010000002">
    <property type="protein sequence ID" value="GAA3951737.1"/>
    <property type="molecule type" value="Genomic_DNA"/>
</dbReference>
<protein>
    <recommendedName>
        <fullName evidence="7">Mce-associated membrane protein</fullName>
    </recommendedName>
</protein>
<feature type="transmembrane region" description="Helical" evidence="4">
    <location>
        <begin position="105"/>
        <end position="125"/>
    </location>
</feature>
<comment type="caution">
    <text evidence="5">The sequence shown here is derived from an EMBL/GenBank/DDBJ whole genome shotgun (WGS) entry which is preliminary data.</text>
</comment>
<dbReference type="RefSeq" id="WP_344780660.1">
    <property type="nucleotide sequence ID" value="NZ_BAAAZW010000002.1"/>
</dbReference>
<comment type="subcellular location">
    <subcellularLocation>
        <location evidence="1">Membrane</location>
    </subcellularLocation>
</comment>
<dbReference type="PANTHER" id="PTHR37042:SF4">
    <property type="entry name" value="OUTER MEMBRANE PROTEIN RV1973"/>
    <property type="match status" value="1"/>
</dbReference>
<organism evidence="5 6">
    <name type="scientific">Gordonia caeni</name>
    <dbReference type="NCBI Taxonomy" id="1007097"/>
    <lineage>
        <taxon>Bacteria</taxon>
        <taxon>Bacillati</taxon>
        <taxon>Actinomycetota</taxon>
        <taxon>Actinomycetes</taxon>
        <taxon>Mycobacteriales</taxon>
        <taxon>Gordoniaceae</taxon>
        <taxon>Gordonia</taxon>
    </lineage>
</organism>